<evidence type="ECO:0000313" key="2">
    <source>
        <dbReference type="EMBL" id="GBO36273.1"/>
    </source>
</evidence>
<feature type="compositionally biased region" description="Basic and acidic residues" evidence="1">
    <location>
        <begin position="111"/>
        <end position="128"/>
    </location>
</feature>
<feature type="region of interest" description="Disordered" evidence="1">
    <location>
        <begin position="100"/>
        <end position="128"/>
    </location>
</feature>
<dbReference type="AlphaFoldDB" id="A0A4Y2WF48"/>
<proteinExistence type="predicted"/>
<keyword evidence="3" id="KW-1185">Reference proteome</keyword>
<organism evidence="2 3">
    <name type="scientific">Araneus ventricosus</name>
    <name type="common">Orbweaver spider</name>
    <name type="synonym">Epeira ventricosa</name>
    <dbReference type="NCBI Taxonomy" id="182803"/>
    <lineage>
        <taxon>Eukaryota</taxon>
        <taxon>Metazoa</taxon>
        <taxon>Ecdysozoa</taxon>
        <taxon>Arthropoda</taxon>
        <taxon>Chelicerata</taxon>
        <taxon>Arachnida</taxon>
        <taxon>Araneae</taxon>
        <taxon>Araneomorphae</taxon>
        <taxon>Entelegynae</taxon>
        <taxon>Araneoidea</taxon>
        <taxon>Araneidae</taxon>
        <taxon>Araneus</taxon>
    </lineage>
</organism>
<reference evidence="2 3" key="1">
    <citation type="journal article" date="2019" name="Sci. Rep.">
        <title>Orb-weaving spider Araneus ventricosus genome elucidates the spidroin gene catalogue.</title>
        <authorList>
            <person name="Kono N."/>
            <person name="Nakamura H."/>
            <person name="Ohtoshi R."/>
            <person name="Moran D.A.P."/>
            <person name="Shinohara A."/>
            <person name="Yoshida Y."/>
            <person name="Fujiwara M."/>
            <person name="Mori M."/>
            <person name="Tomita M."/>
            <person name="Arakawa K."/>
        </authorList>
    </citation>
    <scope>NUCLEOTIDE SEQUENCE [LARGE SCALE GENOMIC DNA]</scope>
</reference>
<accession>A0A4Y2WF48</accession>
<dbReference type="Proteomes" id="UP000499080">
    <property type="component" value="Unassembled WGS sequence"/>
</dbReference>
<gene>
    <name evidence="2" type="ORF">AVEN_272966_1</name>
</gene>
<evidence type="ECO:0000313" key="3">
    <source>
        <dbReference type="Proteomes" id="UP000499080"/>
    </source>
</evidence>
<name>A0A4Y2WF48_ARAVE</name>
<sequence length="128" mass="14390">MLAILTLSYRARRSKNIFLTATKAGLRRLASFEGRFGDRLGDKHGRGIQLFLPITAHFRPSYGKGIAGDEVVRTQPHVHIPDAITATEPVEWTWDDVSGQQARKRTFSDPTVRRGNERRESEMTKVGG</sequence>
<comment type="caution">
    <text evidence="2">The sequence shown here is derived from an EMBL/GenBank/DDBJ whole genome shotgun (WGS) entry which is preliminary data.</text>
</comment>
<dbReference type="EMBL" id="BGPR01060405">
    <property type="protein sequence ID" value="GBO36273.1"/>
    <property type="molecule type" value="Genomic_DNA"/>
</dbReference>
<evidence type="ECO:0000256" key="1">
    <source>
        <dbReference type="SAM" id="MobiDB-lite"/>
    </source>
</evidence>
<protein>
    <submittedName>
        <fullName evidence="2">Uncharacterized protein</fullName>
    </submittedName>
</protein>